<feature type="region of interest" description="Disordered" evidence="8">
    <location>
        <begin position="14"/>
        <end position="36"/>
    </location>
</feature>
<dbReference type="Pfam" id="PF15412">
    <property type="entry name" value="Nse4-Nse3_bdg"/>
    <property type="match status" value="1"/>
</dbReference>
<keyword evidence="6 7" id="KW-0539">Nucleus</keyword>
<feature type="domain" description="Non-structural maintenance of chromosome element 4 C-terminal" evidence="9">
    <location>
        <begin position="230"/>
        <end position="319"/>
    </location>
</feature>
<evidence type="ECO:0000256" key="6">
    <source>
        <dbReference type="ARBA" id="ARBA00023242"/>
    </source>
</evidence>
<dbReference type="InterPro" id="IPR027786">
    <property type="entry name" value="Nse4/EID"/>
</dbReference>
<feature type="compositionally biased region" description="Basic and acidic residues" evidence="8">
    <location>
        <begin position="26"/>
        <end position="36"/>
    </location>
</feature>
<dbReference type="PANTHER" id="PTHR16140">
    <property type="entry name" value="NON-STRUCTURAL MAINTENANCE OF CHROMOSOMES ELEMENT 4"/>
    <property type="match status" value="1"/>
</dbReference>
<comment type="subunit">
    <text evidence="7">Component of the SMC5-SMC6 complex.</text>
</comment>
<protein>
    <recommendedName>
        <fullName evidence="7">Non-structural maintenance of chromosomes element 4</fullName>
    </recommendedName>
</protein>
<feature type="domain" description="Nse4/EID protein Nse3/MAGE-binding" evidence="10">
    <location>
        <begin position="89"/>
        <end position="133"/>
    </location>
</feature>
<evidence type="ECO:0000256" key="4">
    <source>
        <dbReference type="ARBA" id="ARBA00023172"/>
    </source>
</evidence>
<dbReference type="GeneID" id="106821223"/>
<name>A0ABM1FAE6_PRICU</name>
<evidence type="ECO:0000256" key="8">
    <source>
        <dbReference type="SAM" id="MobiDB-lite"/>
    </source>
</evidence>
<evidence type="ECO:0000256" key="3">
    <source>
        <dbReference type="ARBA" id="ARBA00022763"/>
    </source>
</evidence>
<evidence type="ECO:0000256" key="1">
    <source>
        <dbReference type="ARBA" id="ARBA00004123"/>
    </source>
</evidence>
<dbReference type="RefSeq" id="XP_014681417.1">
    <property type="nucleotide sequence ID" value="XM_014825931.1"/>
</dbReference>
<comment type="subcellular location">
    <subcellularLocation>
        <location evidence="1 7">Nucleus</location>
    </subcellularLocation>
</comment>
<comment type="similarity">
    <text evidence="2 7">Belongs to the NSE4 family.</text>
</comment>
<dbReference type="InterPro" id="IPR029225">
    <property type="entry name" value="Nse4_Nse3-bd"/>
</dbReference>
<keyword evidence="11" id="KW-1185">Reference proteome</keyword>
<keyword evidence="5 7" id="KW-0234">DNA repair</keyword>
<evidence type="ECO:0000313" key="12">
    <source>
        <dbReference type="RefSeq" id="XP_014681417.1"/>
    </source>
</evidence>
<dbReference type="InterPro" id="IPR014854">
    <property type="entry name" value="Nse4_C"/>
</dbReference>
<evidence type="ECO:0000256" key="5">
    <source>
        <dbReference type="ARBA" id="ARBA00023204"/>
    </source>
</evidence>
<comment type="function">
    <text evidence="7">Component of the SMC5-SMC6 complex, that promotes sister chromatid alignment after DNA damage and facilitates double-stranded DNA breaks (DSBs) repair via homologous recombination between sister chromatids.</text>
</comment>
<evidence type="ECO:0000259" key="10">
    <source>
        <dbReference type="Pfam" id="PF15412"/>
    </source>
</evidence>
<dbReference type="PANTHER" id="PTHR16140:SF0">
    <property type="entry name" value="NON-STRUCTURAL MAINTENANCE OF CHROMOSOMES ELEMENT 4"/>
    <property type="match status" value="1"/>
</dbReference>
<accession>A0ABM1FAE6</accession>
<evidence type="ECO:0000256" key="2">
    <source>
        <dbReference type="ARBA" id="ARBA00008997"/>
    </source>
</evidence>
<feature type="region of interest" description="Disordered" evidence="8">
    <location>
        <begin position="323"/>
        <end position="342"/>
    </location>
</feature>
<evidence type="ECO:0000313" key="11">
    <source>
        <dbReference type="Proteomes" id="UP000695022"/>
    </source>
</evidence>
<sequence>MIDHDVNGSEIVVDNGTTTHVGTDGDGYHESQTEAERRELRRRYRDMQEDIQKCQENIISTKSSSLIEKLDNVEAIFSNVHQTREALLDAQVLSAISLMGKQHIQSLHTNLVTFEPVEFAEKLITCMSGHRRQGGDVEITEDNWKNFGIKYANKLLKRSPSFHFMLGAFERGDVNLVRTRRVGQKDVGDGTKTAPKRLQETVQIEQEATTEEIERILGILQRLYKQYNGPVDYFELVVNPDSFGQTVENIFHVAFLVRDGLAEIYLDEDKLPVIKPVMEKNKHEEDQHNMGPRKQFIMSLTMDEWKEIKKTFQIQRPLIPARTVRQSKSVAPTDEAGPSLRN</sequence>
<keyword evidence="3 7" id="KW-0227">DNA damage</keyword>
<dbReference type="Pfam" id="PF08743">
    <property type="entry name" value="Nse4_C"/>
    <property type="match status" value="1"/>
</dbReference>
<dbReference type="Proteomes" id="UP000695022">
    <property type="component" value="Unplaced"/>
</dbReference>
<evidence type="ECO:0000256" key="7">
    <source>
        <dbReference type="RuleBase" id="RU365071"/>
    </source>
</evidence>
<reference evidence="12" key="1">
    <citation type="submission" date="2025-08" db="UniProtKB">
        <authorList>
            <consortium name="RefSeq"/>
        </authorList>
    </citation>
    <scope>IDENTIFICATION</scope>
</reference>
<proteinExistence type="inferred from homology"/>
<keyword evidence="4 7" id="KW-0233">DNA recombination</keyword>
<evidence type="ECO:0000259" key="9">
    <source>
        <dbReference type="Pfam" id="PF08743"/>
    </source>
</evidence>
<organism evidence="11 12">
    <name type="scientific">Priapulus caudatus</name>
    <name type="common">Priapulid worm</name>
    <dbReference type="NCBI Taxonomy" id="37621"/>
    <lineage>
        <taxon>Eukaryota</taxon>
        <taxon>Metazoa</taxon>
        <taxon>Ecdysozoa</taxon>
        <taxon>Scalidophora</taxon>
        <taxon>Priapulida</taxon>
        <taxon>Priapulimorpha</taxon>
        <taxon>Priapulimorphida</taxon>
        <taxon>Priapulidae</taxon>
        <taxon>Priapulus</taxon>
    </lineage>
</organism>
<gene>
    <name evidence="12" type="primary">LOC106821223</name>
</gene>